<feature type="transmembrane region" description="Helical" evidence="8">
    <location>
        <begin position="223"/>
        <end position="243"/>
    </location>
</feature>
<dbReference type="Proteomes" id="UP001244443">
    <property type="component" value="Chromosome"/>
</dbReference>
<evidence type="ECO:0000256" key="1">
    <source>
        <dbReference type="ARBA" id="ARBA00004651"/>
    </source>
</evidence>
<dbReference type="EC" id="2.3.-.-" evidence="9"/>
<evidence type="ECO:0000313" key="9">
    <source>
        <dbReference type="EMBL" id="WMN07697.1"/>
    </source>
</evidence>
<reference evidence="9" key="1">
    <citation type="submission" date="2023-08" db="EMBL/GenBank/DDBJ databases">
        <title>Comparative genomics and taxonomic characterization of three novel marine species of genus Marivirga.</title>
        <authorList>
            <person name="Muhammad N."/>
            <person name="Kim S.-G."/>
        </authorList>
    </citation>
    <scope>NUCLEOTIDE SEQUENCE [LARGE SCALE GENOMIC DNA]</scope>
    <source>
        <strain evidence="9">ABR2-2</strain>
    </source>
</reference>
<feature type="transmembrane region" description="Helical" evidence="8">
    <location>
        <begin position="353"/>
        <end position="370"/>
    </location>
</feature>
<dbReference type="EMBL" id="CP129970">
    <property type="protein sequence ID" value="WMN07697.1"/>
    <property type="molecule type" value="Genomic_DNA"/>
</dbReference>
<dbReference type="AlphaFoldDB" id="A0AA51N7R0"/>
<evidence type="ECO:0000256" key="8">
    <source>
        <dbReference type="SAM" id="Phobius"/>
    </source>
</evidence>
<feature type="transmembrane region" description="Helical" evidence="8">
    <location>
        <begin position="6"/>
        <end position="22"/>
    </location>
</feature>
<feature type="transmembrane region" description="Helical" evidence="8">
    <location>
        <begin position="407"/>
        <end position="424"/>
    </location>
</feature>
<feature type="transmembrane region" description="Helical" evidence="8">
    <location>
        <begin position="72"/>
        <end position="91"/>
    </location>
</feature>
<name>A0AA51N7R0_9BACT</name>
<dbReference type="GO" id="GO:0016746">
    <property type="term" value="F:acyltransferase activity"/>
    <property type="evidence" value="ECO:0007669"/>
    <property type="project" value="UniProtKB-KW"/>
</dbReference>
<dbReference type="InterPro" id="IPR028362">
    <property type="entry name" value="AlgI"/>
</dbReference>
<comment type="subcellular location">
    <subcellularLocation>
        <location evidence="1">Cell membrane</location>
        <topology evidence="1">Multi-pass membrane protein</topology>
    </subcellularLocation>
</comment>
<accession>A0AA51N7R0</accession>
<dbReference type="Pfam" id="PF03062">
    <property type="entry name" value="MBOAT"/>
    <property type="match status" value="1"/>
</dbReference>
<keyword evidence="3 7" id="KW-1003">Cell membrane</keyword>
<feature type="transmembrane region" description="Helical" evidence="8">
    <location>
        <begin position="185"/>
        <end position="203"/>
    </location>
</feature>
<sequence length="468" mass="54717">MLFNSVEYFLFFFIVIISYYILPSRFRWIILLIASYIFYLAWNTNLIVLILISTLTDYIAGIKIEKGNHKKLFLSLSILVNLGLLWTFKYLDFSILNINYLLKPLIGYQIPLVELILPMGISFYTFQTLAYTIDVYNGKIKAEKHLGYFALYVTFFPQLVAGPIERAGHLLHQLKQNFKLNSDNLKVGSTIIIWGLFKKVVIADRLALFVDPVFNNPSEHNSLVLIIAIIFFAFQIYCDFSAYSDIAIGSAKILGINLMKNFNSPYFSLSLTEFWKRWHISLSTWFRDYVYIPLGGNRTLKWRTYYNLLLTFLISGFWHGANWTFILWGAIHGMAVVMERIFSKYERLKLPNLLKWCISFSIVLISWVFFRANSVSDVWIIFNNINDLNFSNSYESISAVGINKFDFILSPLVIFLLLLVEFFSSKRSEEYVFQSLNYFKKALVLILVFFCILIFGIEDSNQFIYFQF</sequence>
<dbReference type="PANTHER" id="PTHR13285:SF18">
    <property type="entry name" value="PROTEIN-CYSTEINE N-PALMITOYLTRANSFERASE RASP"/>
    <property type="match status" value="1"/>
</dbReference>
<dbReference type="InterPro" id="IPR051085">
    <property type="entry name" value="MB_O-acyltransferase"/>
</dbReference>
<comment type="similarity">
    <text evidence="2 7">Belongs to the membrane-bound acyltransferase family.</text>
</comment>
<dbReference type="GO" id="GO:0005886">
    <property type="term" value="C:plasma membrane"/>
    <property type="evidence" value="ECO:0007669"/>
    <property type="project" value="UniProtKB-SubCell"/>
</dbReference>
<protein>
    <submittedName>
        <fullName evidence="9">MBOAT family O-acyltransferase</fullName>
        <ecNumber evidence="9">2.3.-.-</ecNumber>
    </submittedName>
</protein>
<dbReference type="InterPro" id="IPR024194">
    <property type="entry name" value="Ac/AlaTfrase_AlgI/DltB"/>
</dbReference>
<feature type="transmembrane region" description="Helical" evidence="8">
    <location>
        <begin position="436"/>
        <end position="457"/>
    </location>
</feature>
<evidence type="ECO:0000256" key="6">
    <source>
        <dbReference type="ARBA" id="ARBA00023136"/>
    </source>
</evidence>
<keyword evidence="7 9" id="KW-0012">Acyltransferase</keyword>
<evidence type="ECO:0000256" key="5">
    <source>
        <dbReference type="ARBA" id="ARBA00022989"/>
    </source>
</evidence>
<keyword evidence="7 9" id="KW-0808">Transferase</keyword>
<dbReference type="PANTHER" id="PTHR13285">
    <property type="entry name" value="ACYLTRANSFERASE"/>
    <property type="match status" value="1"/>
</dbReference>
<dbReference type="GO" id="GO:0042121">
    <property type="term" value="P:alginic acid biosynthetic process"/>
    <property type="evidence" value="ECO:0007669"/>
    <property type="project" value="InterPro"/>
</dbReference>
<dbReference type="InterPro" id="IPR004299">
    <property type="entry name" value="MBOAT_fam"/>
</dbReference>
<keyword evidence="5 8" id="KW-1133">Transmembrane helix</keyword>
<dbReference type="PIRSF" id="PIRSF016636">
    <property type="entry name" value="AlgI_DltB"/>
    <property type="match status" value="1"/>
</dbReference>
<evidence type="ECO:0000256" key="7">
    <source>
        <dbReference type="PIRNR" id="PIRNR016636"/>
    </source>
</evidence>
<evidence type="ECO:0000256" key="3">
    <source>
        <dbReference type="ARBA" id="ARBA00022475"/>
    </source>
</evidence>
<evidence type="ECO:0000313" key="10">
    <source>
        <dbReference type="Proteomes" id="UP001244443"/>
    </source>
</evidence>
<organism evidence="9 10">
    <name type="scientific">Marivirga arenosa</name>
    <dbReference type="NCBI Taxonomy" id="3059076"/>
    <lineage>
        <taxon>Bacteria</taxon>
        <taxon>Pseudomonadati</taxon>
        <taxon>Bacteroidota</taxon>
        <taxon>Cytophagia</taxon>
        <taxon>Cytophagales</taxon>
        <taxon>Marivirgaceae</taxon>
        <taxon>Marivirga</taxon>
    </lineage>
</organism>
<feature type="transmembrane region" description="Helical" evidence="8">
    <location>
        <begin position="112"/>
        <end position="133"/>
    </location>
</feature>
<gene>
    <name evidence="9" type="ORF">QYS48_29565</name>
</gene>
<keyword evidence="10" id="KW-1185">Reference proteome</keyword>
<keyword evidence="6 7" id="KW-0472">Membrane</keyword>
<feature type="transmembrane region" description="Helical" evidence="8">
    <location>
        <begin position="145"/>
        <end position="164"/>
    </location>
</feature>
<evidence type="ECO:0000256" key="2">
    <source>
        <dbReference type="ARBA" id="ARBA00010323"/>
    </source>
</evidence>
<dbReference type="PIRSF" id="PIRSF500217">
    <property type="entry name" value="AlgI"/>
    <property type="match status" value="1"/>
</dbReference>
<keyword evidence="4 8" id="KW-0812">Transmembrane</keyword>
<dbReference type="RefSeq" id="WP_308357904.1">
    <property type="nucleotide sequence ID" value="NZ_CP129970.2"/>
</dbReference>
<evidence type="ECO:0000256" key="4">
    <source>
        <dbReference type="ARBA" id="ARBA00022692"/>
    </source>
</evidence>
<proteinExistence type="inferred from homology"/>
<feature type="transmembrane region" description="Helical" evidence="8">
    <location>
        <begin position="29"/>
        <end position="52"/>
    </location>
</feature>